<dbReference type="EMBL" id="JAAVTX010000006">
    <property type="protein sequence ID" value="NKE47505.1"/>
    <property type="molecule type" value="Genomic_DNA"/>
</dbReference>
<dbReference type="InterPro" id="IPR031475">
    <property type="entry name" value="NBD_C"/>
</dbReference>
<evidence type="ECO:0000259" key="14">
    <source>
        <dbReference type="Pfam" id="PF17042"/>
    </source>
</evidence>
<comment type="function">
    <text evidence="9">Catalyzes the ATP-dependent phosphorylation of 3-oxo-tetronate to 3-oxo-tetronate 4-phosphate.</text>
</comment>
<evidence type="ECO:0000256" key="12">
    <source>
        <dbReference type="ARBA" id="ARBA00041377"/>
    </source>
</evidence>
<keyword evidence="5" id="KW-0067">ATP-binding</keyword>
<reference evidence="15 16" key="1">
    <citation type="submission" date="2020-03" db="EMBL/GenBank/DDBJ databases">
        <title>Roseomonas selenitidurans sp. nov. isolated from soil.</title>
        <authorList>
            <person name="Liu H."/>
        </authorList>
    </citation>
    <scope>NUCLEOTIDE SEQUENCE [LARGE SCALE GENOMIC DNA]</scope>
    <source>
        <strain evidence="15 16">JCM 15073</strain>
    </source>
</reference>
<dbReference type="GO" id="GO:0016301">
    <property type="term" value="F:kinase activity"/>
    <property type="evidence" value="ECO:0007669"/>
    <property type="project" value="UniProtKB-KW"/>
</dbReference>
<feature type="domain" description="Four-carbon acid sugar kinase N-terminal" evidence="13">
    <location>
        <begin position="5"/>
        <end position="236"/>
    </location>
</feature>
<evidence type="ECO:0000256" key="9">
    <source>
        <dbReference type="ARBA" id="ARBA00037335"/>
    </source>
</evidence>
<name>A0ABX1F598_9PROT</name>
<dbReference type="Gene3D" id="3.40.980.20">
    <property type="entry name" value="Four-carbon acid sugar kinase, nucleotide binding domain"/>
    <property type="match status" value="1"/>
</dbReference>
<dbReference type="InterPro" id="IPR050007">
    <property type="entry name" value="OtnK"/>
</dbReference>
<evidence type="ECO:0000313" key="15">
    <source>
        <dbReference type="EMBL" id="NKE47505.1"/>
    </source>
</evidence>
<dbReference type="InterPro" id="IPR042213">
    <property type="entry name" value="NBD_C_sf"/>
</dbReference>
<evidence type="ECO:0000313" key="16">
    <source>
        <dbReference type="Proteomes" id="UP000765160"/>
    </source>
</evidence>
<comment type="catalytic activity">
    <reaction evidence="7">
        <text>3-dehydro-L-erythronate + ATP = 3-dehydro-4-O-phospho-L-erythronate + ADP + H(+)</text>
        <dbReference type="Rhea" id="RHEA:52552"/>
        <dbReference type="ChEBI" id="CHEBI:15378"/>
        <dbReference type="ChEBI" id="CHEBI:30616"/>
        <dbReference type="ChEBI" id="CHEBI:136592"/>
        <dbReference type="ChEBI" id="CHEBI:136670"/>
        <dbReference type="ChEBI" id="CHEBI:456216"/>
        <dbReference type="EC" id="2.7.1.217"/>
    </reaction>
</comment>
<evidence type="ECO:0000256" key="3">
    <source>
        <dbReference type="ARBA" id="ARBA00022741"/>
    </source>
</evidence>
<comment type="catalytic activity">
    <reaction evidence="8">
        <text>3-dehydro-D-erythronate + ATP = 3-dehydro-4-O-phospho-D-erythronate + ADP + H(+)</text>
        <dbReference type="Rhea" id="RHEA:52556"/>
        <dbReference type="ChEBI" id="CHEBI:15378"/>
        <dbReference type="ChEBI" id="CHEBI:30616"/>
        <dbReference type="ChEBI" id="CHEBI:57958"/>
        <dbReference type="ChEBI" id="CHEBI:136593"/>
        <dbReference type="ChEBI" id="CHEBI:456216"/>
        <dbReference type="EC" id="2.7.1.217"/>
    </reaction>
</comment>
<evidence type="ECO:0000259" key="13">
    <source>
        <dbReference type="Pfam" id="PF07005"/>
    </source>
</evidence>
<dbReference type="EC" id="2.7.1.217" evidence="10"/>
<evidence type="ECO:0000256" key="5">
    <source>
        <dbReference type="ARBA" id="ARBA00022840"/>
    </source>
</evidence>
<evidence type="ECO:0000256" key="6">
    <source>
        <dbReference type="ARBA" id="ARBA00023277"/>
    </source>
</evidence>
<comment type="caution">
    <text evidence="15">The sequence shown here is derived from an EMBL/GenBank/DDBJ whole genome shotgun (WGS) entry which is preliminary data.</text>
</comment>
<dbReference type="Gene3D" id="3.40.50.10840">
    <property type="entry name" value="Putative sugar-binding, N-terminal domain"/>
    <property type="match status" value="1"/>
</dbReference>
<dbReference type="Pfam" id="PF17042">
    <property type="entry name" value="NBD_C"/>
    <property type="match status" value="1"/>
</dbReference>
<dbReference type="InterPro" id="IPR010737">
    <property type="entry name" value="4-carb_acid_sugar_kinase_N"/>
</dbReference>
<keyword evidence="2" id="KW-0808">Transferase</keyword>
<keyword evidence="16" id="KW-1185">Reference proteome</keyword>
<dbReference type="Proteomes" id="UP000765160">
    <property type="component" value="Unassembled WGS sequence"/>
</dbReference>
<evidence type="ECO:0000256" key="4">
    <source>
        <dbReference type="ARBA" id="ARBA00022777"/>
    </source>
</evidence>
<evidence type="ECO:0000256" key="1">
    <source>
        <dbReference type="ARBA" id="ARBA00005715"/>
    </source>
</evidence>
<keyword evidence="4 15" id="KW-0418">Kinase</keyword>
<organism evidence="15 16">
    <name type="scientific">Falsiroseomonas frigidaquae</name>
    <dbReference type="NCBI Taxonomy" id="487318"/>
    <lineage>
        <taxon>Bacteria</taxon>
        <taxon>Pseudomonadati</taxon>
        <taxon>Pseudomonadota</taxon>
        <taxon>Alphaproteobacteria</taxon>
        <taxon>Acetobacterales</taxon>
        <taxon>Roseomonadaceae</taxon>
        <taxon>Falsiroseomonas</taxon>
    </lineage>
</organism>
<evidence type="ECO:0000256" key="8">
    <source>
        <dbReference type="ARBA" id="ARBA00036346"/>
    </source>
</evidence>
<evidence type="ECO:0000256" key="10">
    <source>
        <dbReference type="ARBA" id="ARBA00039095"/>
    </source>
</evidence>
<protein>
    <recommendedName>
        <fullName evidence="11">3-oxo-tetronate kinase</fullName>
        <ecNumber evidence="10">2.7.1.217</ecNumber>
    </recommendedName>
    <alternativeName>
        <fullName evidence="12">3-dehydrotetronate 4-kinase</fullName>
    </alternativeName>
</protein>
<evidence type="ECO:0000256" key="7">
    <source>
        <dbReference type="ARBA" id="ARBA00035898"/>
    </source>
</evidence>
<evidence type="ECO:0000256" key="11">
    <source>
        <dbReference type="ARBA" id="ARBA00039461"/>
    </source>
</evidence>
<sequence length="434" mass="44141">MPLLLGCIADDFTGATDLASMLVKNGMATVQVIGVPPAAERQEPFPLPEADAIVIALKSRTTPANEAIAESLAAAEALLAAGATQLFFKYCSTFDSTDAGNIGPVADALLKRLGAGFALACPAFPANGRSIYQGHLFAGAHLLNESGMENHPLTPMRDPNLVRVLGRQTEGSVGLVPFSVVEQGATAIRQAMTRLAEGGRRYAIVDAVTDAHLVAIGEAAAKHPLITGGSGIAMGLPANFRAQGLLPPRPDAAALPAARGLCAVVAGSCSRATLGQIGFARDHAPVLELDVLATPDAAALAAQALAWSEGKLNAERPVVIAASAPPEKVAALQAKLGRDAAGALVEHALAAVAQGLVARGVGRLVVAGGETSGAVVSALGVRMLRIGAEIDPGVPWTFAETGSAEGAEPAGIHLALKSGNFGGRDFFLKAFQHV</sequence>
<dbReference type="SUPFAM" id="SSF142764">
    <property type="entry name" value="YgbK-like"/>
    <property type="match status" value="1"/>
</dbReference>
<dbReference type="NCBIfam" id="NF043035">
    <property type="entry name" value="OxoTetrKin"/>
    <property type="match status" value="1"/>
</dbReference>
<feature type="domain" description="Four-carbon acid sugar kinase nucleotide binding" evidence="14">
    <location>
        <begin position="263"/>
        <end position="427"/>
    </location>
</feature>
<keyword evidence="3" id="KW-0547">Nucleotide-binding</keyword>
<accession>A0ABX1F598</accession>
<gene>
    <name evidence="15" type="ORF">HB662_22190</name>
</gene>
<comment type="similarity">
    <text evidence="1">Belongs to the four-carbon acid sugar kinase family.</text>
</comment>
<dbReference type="InterPro" id="IPR037051">
    <property type="entry name" value="4-carb_acid_sugar_kinase_N_sf"/>
</dbReference>
<keyword evidence="6" id="KW-0119">Carbohydrate metabolism</keyword>
<dbReference type="Pfam" id="PF07005">
    <property type="entry name" value="SBD_N"/>
    <property type="match status" value="1"/>
</dbReference>
<evidence type="ECO:0000256" key="2">
    <source>
        <dbReference type="ARBA" id="ARBA00022679"/>
    </source>
</evidence>
<proteinExistence type="inferred from homology"/>